<sequence length="237" mass="26862">MDEQSSKLSSSASDEGITHHHQQIPTTYEKYMDLTHRVLQKSRKSLDTQVYIQQAYGEEKMAILGGSDMLQGILDGLLDKMAYDTVLKDFAEYCNGKNNTSNNTVSSSCDVVDDVTDITPKQQMDRIDEAIRFVLDWEVQRDEMDWKDAQTAQRSLDASLLPEGVSTKDVVRYREHLQKLQAREALQQEVHRVEAQIAAMQQEQAKTKQQIQEQLSNMQTVEGQVEDAANACAMVTN</sequence>
<keyword evidence="1" id="KW-0175">Coiled coil</keyword>
<comment type="caution">
    <text evidence="3">The sequence shown here is derived from an EMBL/GenBank/DDBJ whole genome shotgun (WGS) entry which is preliminary data.</text>
</comment>
<evidence type="ECO:0000256" key="2">
    <source>
        <dbReference type="SAM" id="MobiDB-lite"/>
    </source>
</evidence>
<protein>
    <submittedName>
        <fullName evidence="3">Uncharacterized protein</fullName>
    </submittedName>
</protein>
<proteinExistence type="predicted"/>
<dbReference type="EMBL" id="JAGRRH010000022">
    <property type="protein sequence ID" value="KAG7345216.1"/>
    <property type="molecule type" value="Genomic_DNA"/>
</dbReference>
<evidence type="ECO:0000313" key="4">
    <source>
        <dbReference type="Proteomes" id="UP000693970"/>
    </source>
</evidence>
<evidence type="ECO:0000256" key="1">
    <source>
        <dbReference type="SAM" id="Coils"/>
    </source>
</evidence>
<keyword evidence="4" id="KW-1185">Reference proteome</keyword>
<feature type="compositionally biased region" description="Polar residues" evidence="2">
    <location>
        <begin position="1"/>
        <end position="13"/>
    </location>
</feature>
<dbReference type="Proteomes" id="UP000693970">
    <property type="component" value="Unassembled WGS sequence"/>
</dbReference>
<feature type="region of interest" description="Disordered" evidence="2">
    <location>
        <begin position="1"/>
        <end position="25"/>
    </location>
</feature>
<dbReference type="OrthoDB" id="43407at2759"/>
<dbReference type="AlphaFoldDB" id="A0A9K3KKW0"/>
<name>A0A9K3KKW0_9STRA</name>
<feature type="coiled-coil region" evidence="1">
    <location>
        <begin position="183"/>
        <end position="231"/>
    </location>
</feature>
<reference evidence="3" key="2">
    <citation type="submission" date="2021-04" db="EMBL/GenBank/DDBJ databases">
        <authorList>
            <person name="Podell S."/>
        </authorList>
    </citation>
    <scope>NUCLEOTIDE SEQUENCE</scope>
    <source>
        <strain evidence="3">Hildebrandi</strain>
    </source>
</reference>
<accession>A0A9K3KKW0</accession>
<evidence type="ECO:0000313" key="3">
    <source>
        <dbReference type="EMBL" id="KAG7345216.1"/>
    </source>
</evidence>
<gene>
    <name evidence="3" type="ORF">IV203_032747</name>
</gene>
<reference evidence="3" key="1">
    <citation type="journal article" date="2021" name="Sci. Rep.">
        <title>Diploid genomic architecture of Nitzschia inconspicua, an elite biomass production diatom.</title>
        <authorList>
            <person name="Oliver A."/>
            <person name="Podell S."/>
            <person name="Pinowska A."/>
            <person name="Traller J.C."/>
            <person name="Smith S.R."/>
            <person name="McClure R."/>
            <person name="Beliaev A."/>
            <person name="Bohutskyi P."/>
            <person name="Hill E.A."/>
            <person name="Rabines A."/>
            <person name="Zheng H."/>
            <person name="Allen L.Z."/>
            <person name="Kuo A."/>
            <person name="Grigoriev I.V."/>
            <person name="Allen A.E."/>
            <person name="Hazlebeck D."/>
            <person name="Allen E.E."/>
        </authorList>
    </citation>
    <scope>NUCLEOTIDE SEQUENCE</scope>
    <source>
        <strain evidence="3">Hildebrandi</strain>
    </source>
</reference>
<organism evidence="3 4">
    <name type="scientific">Nitzschia inconspicua</name>
    <dbReference type="NCBI Taxonomy" id="303405"/>
    <lineage>
        <taxon>Eukaryota</taxon>
        <taxon>Sar</taxon>
        <taxon>Stramenopiles</taxon>
        <taxon>Ochrophyta</taxon>
        <taxon>Bacillariophyta</taxon>
        <taxon>Bacillariophyceae</taxon>
        <taxon>Bacillariophycidae</taxon>
        <taxon>Bacillariales</taxon>
        <taxon>Bacillariaceae</taxon>
        <taxon>Nitzschia</taxon>
    </lineage>
</organism>